<gene>
    <name evidence="2" type="ORF">GCM10023186_43590</name>
</gene>
<comment type="caution">
    <text evidence="2">The sequence shown here is derived from an EMBL/GenBank/DDBJ whole genome shotgun (WGS) entry which is preliminary data.</text>
</comment>
<reference evidence="3" key="1">
    <citation type="journal article" date="2019" name="Int. J. Syst. Evol. Microbiol.">
        <title>The Global Catalogue of Microorganisms (GCM) 10K type strain sequencing project: providing services to taxonomists for standard genome sequencing and annotation.</title>
        <authorList>
            <consortium name="The Broad Institute Genomics Platform"/>
            <consortium name="The Broad Institute Genome Sequencing Center for Infectious Disease"/>
            <person name="Wu L."/>
            <person name="Ma J."/>
        </authorList>
    </citation>
    <scope>NUCLEOTIDE SEQUENCE [LARGE SCALE GENOMIC DNA]</scope>
    <source>
        <strain evidence="3">JCM 17924</strain>
    </source>
</reference>
<accession>A0ABP8JLG7</accession>
<evidence type="ECO:0000313" key="3">
    <source>
        <dbReference type="Proteomes" id="UP001500454"/>
    </source>
</evidence>
<dbReference type="PANTHER" id="PTHR36973:SF4">
    <property type="entry name" value="NODULATION PROTEIN"/>
    <property type="match status" value="1"/>
</dbReference>
<proteinExistence type="predicted"/>
<dbReference type="Proteomes" id="UP001500454">
    <property type="component" value="Unassembled WGS sequence"/>
</dbReference>
<evidence type="ECO:0000259" key="1">
    <source>
        <dbReference type="Pfam" id="PF05050"/>
    </source>
</evidence>
<dbReference type="InterPro" id="IPR006342">
    <property type="entry name" value="FkbM_mtfrase"/>
</dbReference>
<dbReference type="Pfam" id="PF05050">
    <property type="entry name" value="Methyltransf_21"/>
    <property type="match status" value="1"/>
</dbReference>
<name>A0ABP8JLG7_9BACT</name>
<sequence>MNITKLTLNKHLLYWLSKVGYLRNRKTLTNLRVLEKGRFFIYNLEGFHIASEAFNWYLTKDVLEQEVLNVSCRYYRPKPGDTVVDIGAGLGEECSIYSQMVGKSGHVYAIEANPTVFRALSEVTALNHATNVQLFNIAINDKRAKVAIEDAHDSYLSASLDNKASQGVTYQVEGLPFAEFCADHSLRHIDLLKVNIEGAERFMESAFQNPELTIRNVAISCHDFRFVNEGNEFFRTKALVSDFLTKAGYEICSQQTGKGYVDDWVYGRKK</sequence>
<dbReference type="PANTHER" id="PTHR36973">
    <property type="entry name" value="SLL1456 PROTEIN-RELATED"/>
    <property type="match status" value="1"/>
</dbReference>
<dbReference type="SUPFAM" id="SSF53335">
    <property type="entry name" value="S-adenosyl-L-methionine-dependent methyltransferases"/>
    <property type="match status" value="1"/>
</dbReference>
<dbReference type="EMBL" id="BAABHA010000015">
    <property type="protein sequence ID" value="GAA4392727.1"/>
    <property type="molecule type" value="Genomic_DNA"/>
</dbReference>
<dbReference type="RefSeq" id="WP_345227734.1">
    <property type="nucleotide sequence ID" value="NZ_BAABHA010000015.1"/>
</dbReference>
<dbReference type="Gene3D" id="3.40.50.150">
    <property type="entry name" value="Vaccinia Virus protein VP39"/>
    <property type="match status" value="1"/>
</dbReference>
<organism evidence="2 3">
    <name type="scientific">Hymenobacter koreensis</name>
    <dbReference type="NCBI Taxonomy" id="1084523"/>
    <lineage>
        <taxon>Bacteria</taxon>
        <taxon>Pseudomonadati</taxon>
        <taxon>Bacteroidota</taxon>
        <taxon>Cytophagia</taxon>
        <taxon>Cytophagales</taxon>
        <taxon>Hymenobacteraceae</taxon>
        <taxon>Hymenobacter</taxon>
    </lineage>
</organism>
<dbReference type="InterPro" id="IPR053188">
    <property type="entry name" value="FkbM_Methyltransferase"/>
</dbReference>
<evidence type="ECO:0000313" key="2">
    <source>
        <dbReference type="EMBL" id="GAA4392727.1"/>
    </source>
</evidence>
<protein>
    <recommendedName>
        <fullName evidence="1">Methyltransferase FkbM domain-containing protein</fullName>
    </recommendedName>
</protein>
<feature type="domain" description="Methyltransferase FkbM" evidence="1">
    <location>
        <begin position="85"/>
        <end position="249"/>
    </location>
</feature>
<dbReference type="InterPro" id="IPR029063">
    <property type="entry name" value="SAM-dependent_MTases_sf"/>
</dbReference>
<keyword evidence="3" id="KW-1185">Reference proteome</keyword>
<dbReference type="NCBIfam" id="TIGR01444">
    <property type="entry name" value="fkbM_fam"/>
    <property type="match status" value="1"/>
</dbReference>